<feature type="non-terminal residue" evidence="2">
    <location>
        <position position="420"/>
    </location>
</feature>
<protein>
    <recommendedName>
        <fullName evidence="3">ASPIC/UnbV domain-containing protein</fullName>
    </recommendedName>
</protein>
<dbReference type="PANTHER" id="PTHR16026:SF0">
    <property type="entry name" value="CARTILAGE ACIDIC PROTEIN 1"/>
    <property type="match status" value="1"/>
</dbReference>
<accession>A0A0F8YZR3</accession>
<dbReference type="AlphaFoldDB" id="A0A0F8YZR3"/>
<gene>
    <name evidence="2" type="ORF">LCGC14_2758300</name>
</gene>
<evidence type="ECO:0000256" key="1">
    <source>
        <dbReference type="ARBA" id="ARBA00022729"/>
    </source>
</evidence>
<dbReference type="SUPFAM" id="SSF69318">
    <property type="entry name" value="Integrin alpha N-terminal domain"/>
    <property type="match status" value="1"/>
</dbReference>
<evidence type="ECO:0008006" key="3">
    <source>
        <dbReference type="Google" id="ProtNLM"/>
    </source>
</evidence>
<reference evidence="2" key="1">
    <citation type="journal article" date="2015" name="Nature">
        <title>Complex archaea that bridge the gap between prokaryotes and eukaryotes.</title>
        <authorList>
            <person name="Spang A."/>
            <person name="Saw J.H."/>
            <person name="Jorgensen S.L."/>
            <person name="Zaremba-Niedzwiedzka K."/>
            <person name="Martijn J."/>
            <person name="Lind A.E."/>
            <person name="van Eijk R."/>
            <person name="Schleper C."/>
            <person name="Guy L."/>
            <person name="Ettema T.J."/>
        </authorList>
    </citation>
    <scope>NUCLEOTIDE SEQUENCE</scope>
</reference>
<dbReference type="Pfam" id="PF13517">
    <property type="entry name" value="FG-GAP_3"/>
    <property type="match status" value="2"/>
</dbReference>
<dbReference type="InterPro" id="IPR028994">
    <property type="entry name" value="Integrin_alpha_N"/>
</dbReference>
<keyword evidence="1" id="KW-0732">Signal</keyword>
<dbReference type="Gene3D" id="2.130.10.130">
    <property type="entry name" value="Integrin alpha, N-terminal"/>
    <property type="match status" value="2"/>
</dbReference>
<dbReference type="PANTHER" id="PTHR16026">
    <property type="entry name" value="CARTILAGE ACIDIC PROTEIN 1"/>
    <property type="match status" value="1"/>
</dbReference>
<organism evidence="2">
    <name type="scientific">marine sediment metagenome</name>
    <dbReference type="NCBI Taxonomy" id="412755"/>
    <lineage>
        <taxon>unclassified sequences</taxon>
        <taxon>metagenomes</taxon>
        <taxon>ecological metagenomes</taxon>
    </lineage>
</organism>
<name>A0A0F8YZR3_9ZZZZ</name>
<evidence type="ECO:0000313" key="2">
    <source>
        <dbReference type="EMBL" id="KKK86932.1"/>
    </source>
</evidence>
<dbReference type="InterPro" id="IPR013517">
    <property type="entry name" value="FG-GAP"/>
</dbReference>
<feature type="non-terminal residue" evidence="2">
    <location>
        <position position="1"/>
    </location>
</feature>
<sequence>RYIVETISAGLALFDYDRDGDVDIYFLNGAPLPDTQLETPPQNALYRNDGGWKFTDVTDRAGVGDKGYGLGVAVGDYDSDGDLDLYLNNYGPNVLYRNNGDGTFTDVTEEAAVGNGHQVGAGANFLDIDKDGDLDLFVASYIKFSFDDDRVFKHFTGYPIYRSPRDYPPEPDALYRNNGNGTFTNVSEESGIGAHAGTGMGTVCADYDNDGDTDIIVANDALGNFLFQNDGSGNFEEMALLSGVAYDIEGKAQSSMGIACADYDNDGWFDIHVTSYQFEFATLYKNLGDGFFEDVTRAVGAGPGTASDVTWGNAFVDFDNDGDRDIFIVCGHVQDNVELYDDTTRYMARNVLLMNTGDGRFVNVSDQSGDGMAVKLASRGAAIVGVDLLAEELARTVKDLNQMGGKAVAKSTNVTDAEAM</sequence>
<proteinExistence type="predicted"/>
<comment type="caution">
    <text evidence="2">The sequence shown here is derived from an EMBL/GenBank/DDBJ whole genome shotgun (WGS) entry which is preliminary data.</text>
</comment>
<dbReference type="EMBL" id="LAZR01050632">
    <property type="protein sequence ID" value="KKK86932.1"/>
    <property type="molecule type" value="Genomic_DNA"/>
</dbReference>
<dbReference type="InterPro" id="IPR027039">
    <property type="entry name" value="Crtac1"/>
</dbReference>